<evidence type="ECO:0000256" key="7">
    <source>
        <dbReference type="ARBA" id="ARBA00023049"/>
    </source>
</evidence>
<feature type="binding site" evidence="9">
    <location>
        <position position="180"/>
    </location>
    <ligand>
        <name>Zn(2+)</name>
        <dbReference type="ChEBI" id="CHEBI:29105"/>
        <note>catalytic</note>
    </ligand>
</feature>
<dbReference type="PRINTS" id="PR00782">
    <property type="entry name" value="LSHMANOLYSIN"/>
</dbReference>
<reference evidence="12 13" key="1">
    <citation type="submission" date="2016-11" db="EMBL/GenBank/DDBJ databases">
        <title>The macronuclear genome of Stentor coeruleus: a giant cell with tiny introns.</title>
        <authorList>
            <person name="Slabodnick M."/>
            <person name="Ruby J.G."/>
            <person name="Reiff S.B."/>
            <person name="Swart E.C."/>
            <person name="Gosai S."/>
            <person name="Prabakaran S."/>
            <person name="Witkowska E."/>
            <person name="Larue G.E."/>
            <person name="Fisher S."/>
            <person name="Freeman R.M."/>
            <person name="Gunawardena J."/>
            <person name="Chu W."/>
            <person name="Stover N.A."/>
            <person name="Gregory B.D."/>
            <person name="Nowacki M."/>
            <person name="Derisi J."/>
            <person name="Roy S.W."/>
            <person name="Marshall W.F."/>
            <person name="Sood P."/>
        </authorList>
    </citation>
    <scope>NUCLEOTIDE SEQUENCE [LARGE SCALE GENOMIC DNA]</scope>
    <source>
        <strain evidence="12">WM001</strain>
    </source>
</reference>
<keyword evidence="5" id="KW-0378">Hydrolase</keyword>
<evidence type="ECO:0000259" key="11">
    <source>
        <dbReference type="PROSITE" id="PS01358"/>
    </source>
</evidence>
<accession>A0A1R2B0S7</accession>
<evidence type="ECO:0000256" key="10">
    <source>
        <dbReference type="SAM" id="SignalP"/>
    </source>
</evidence>
<dbReference type="SMART" id="SM00181">
    <property type="entry name" value="EGF"/>
    <property type="match status" value="17"/>
</dbReference>
<evidence type="ECO:0000313" key="12">
    <source>
        <dbReference type="EMBL" id="OMJ70230.1"/>
    </source>
</evidence>
<evidence type="ECO:0000256" key="4">
    <source>
        <dbReference type="ARBA" id="ARBA00022771"/>
    </source>
</evidence>
<feature type="binding site" evidence="9">
    <location>
        <position position="184"/>
    </location>
    <ligand>
        <name>Zn(2+)</name>
        <dbReference type="ChEBI" id="CHEBI:29105"/>
        <note>catalytic</note>
    </ligand>
</feature>
<dbReference type="InterPro" id="IPR000742">
    <property type="entry name" value="EGF"/>
</dbReference>
<evidence type="ECO:0000256" key="6">
    <source>
        <dbReference type="ARBA" id="ARBA00022833"/>
    </source>
</evidence>
<feature type="signal peptide" evidence="10">
    <location>
        <begin position="1"/>
        <end position="20"/>
    </location>
</feature>
<evidence type="ECO:0000256" key="8">
    <source>
        <dbReference type="PIRSR" id="PIRSR601577-1"/>
    </source>
</evidence>
<protein>
    <recommendedName>
        <fullName evidence="11">RanBP2-type domain-containing protein</fullName>
    </recommendedName>
</protein>
<feature type="domain" description="RanBP2-type" evidence="11">
    <location>
        <begin position="845"/>
        <end position="864"/>
    </location>
</feature>
<dbReference type="GO" id="GO:0016020">
    <property type="term" value="C:membrane"/>
    <property type="evidence" value="ECO:0007669"/>
    <property type="project" value="InterPro"/>
</dbReference>
<dbReference type="GO" id="GO:0006508">
    <property type="term" value="P:proteolysis"/>
    <property type="evidence" value="ECO:0007669"/>
    <property type="project" value="UniProtKB-KW"/>
</dbReference>
<comment type="cofactor">
    <cofactor evidence="9">
        <name>Zn(2+)</name>
        <dbReference type="ChEBI" id="CHEBI:29105"/>
    </cofactor>
    <text evidence="9">Binds 1 zinc ion per subunit.</text>
</comment>
<keyword evidence="13" id="KW-1185">Reference proteome</keyword>
<comment type="similarity">
    <text evidence="1">Belongs to the peptidase M8 family.</text>
</comment>
<comment type="caution">
    <text evidence="12">The sequence shown here is derived from an EMBL/GenBank/DDBJ whole genome shotgun (WGS) entry which is preliminary data.</text>
</comment>
<dbReference type="OrthoDB" id="28443at2759"/>
<dbReference type="Pfam" id="PF01457">
    <property type="entry name" value="Peptidase_M8"/>
    <property type="match status" value="1"/>
</dbReference>
<feature type="chain" id="PRO_5012300240" description="RanBP2-type domain-containing protein" evidence="10">
    <location>
        <begin position="21"/>
        <end position="1728"/>
    </location>
</feature>
<evidence type="ECO:0000313" key="13">
    <source>
        <dbReference type="Proteomes" id="UP000187209"/>
    </source>
</evidence>
<dbReference type="GO" id="GO:0008270">
    <property type="term" value="F:zinc ion binding"/>
    <property type="evidence" value="ECO:0007669"/>
    <property type="project" value="UniProtKB-KW"/>
</dbReference>
<sequence>MKNTACILALLACLCVDVRSWKCGGAMDTIQYANPPVNYQRSQDRQPIRIKFFLTSFDLGDSVSNTNFTSTTLKQVDNYLKTSISINNVQSPLIFKGLTNCGSEVLIPDSHKTAGIDGADLVVYVATSLTPSVDYIAYSGACVLDSGNLNQVLAGRIIINVPMYRTIDFEKANMYAVMVHEMIHILGFSNGLFSYWKNAQGNSYAPASQTTVASQSNITKTFLTTPNAQQIVRDTYNCTTFVGLALEEQGPAGIVNSHIDEFAHYGDLLNPVVNGDPIFSTLTAAILRDIGWYKVDPGMGQTPIWLKNAGCETISKRCIKNEASTSPDKFCIGVGPGCDFYRTYKSFCNSWNYNYVLASAYQYFTDVTKGGSDIYMDYCPIQKPNSNGSCYGGSQVTSIVSEYGEIVGPDSRCFVGTLIVFPYTTEYQHSGCYKIISCTPQGTIVQIGDSFAYCPIAGGQISVPGFYGYLLCPSSSELCGDKPCWHGCYGRGKCVIGKCICSNGYSGDDCSIECHPSCISCLGPGPEQCIICADPAKIPTSQGCACRPNYQTLVSGECRPIVSCDKPCANCTAITSSLSTCTQCAANSTAINGYCQCNTGYRFFNNSCPDCISGYYFDGITCTQCAFPCYVCNSPNICTGCIDGFILINNRCINTVGCAYSDSLGYCIQCNPGYYMNQGKCIQCIGPCNNCTSDTICTSCLGSYYIAGTVCNCPDNCKTCDNVNYLCSECNPGYYLSLGKCFKCTTPCLTCRTMNCCSSCMGNYTLVSDGQCVCPVGCKTCDEVNFKCLECNSGYYFNAGTCVKCIEPCATCNASGCLSCLGVYNLTGSVCSCPSNCSYCDLKTWTCSLCKNGNYLNAGNCLPCLYPCSSCTASNTCTSCIVPFVLNTLNQCICPSNCLQCDTTGCIKCLDGFYKSGGICIQCTSPCKTCFGTASNCTSCLGQYALSFALTNGVSLGSCNCQSCCICDPNTFLCAMAKDGYFLNNVGCSQCSQPCATCRDSSLICTKCLGSLALTGTQCNLPPGCIKFDPITWKCTMCNLDAGFIMNTDNTCTTCTAPCKTCISSYTQCTSCMGTHYLENYQCKPPLNCATITNYNCTTCNPGWVAISGVCQKCIAPCKTCVNYQTSCQTCNGTYVLTNGQCICPENCKDCNTNNYTCTTCADTFYQSGGICYSCLSKCKTCSVLSTNCTSCYGTFILSNGECIPPSNCKIFDMNKYICSICNDKYALTSGICLPCVLPCLYCIGTPTSCISCKGKYALTGSSCFCPSYCTSCDSGPEYLCTKCNDGYSLNSLGECQACAPICKKCSTSATVCSECYGSFVISGTTCSLPTSCNTYDSSTYKCLACKDGFYNSNGNCLPCTAPCQTCSTSDLTCTSCKGNIFDLIANQCVCPIYCASCDNNGACTKCNDGWIMLNNICTKCTAPCKTCETTTSNCKSCLGSQYYSIMNNLGTCNCPKSCATCDQLSYVCTKCASEFYYKDGNCYPCIFPCKTCMSDTICLSCINTLELDITGKCNCPSNCAKCDTITLVCTLCKDGFFMNSGVCYPCEASCKTCVTNALTCTTCFRDYELNARSQCCAVGCANCFLGSTKCSECADKFYYSNGNCLPCLDPCVSCTAPGVCTKCNGIFVVDTTKGTCSCPLPCTKCDSTGKCTECQSGYYVSAGKCEACLSPCKTCTSRDICLSCIDYRGLNAYGCCSPCPDRCITCDNVLNTCSSCVSPAVLTNGKC</sequence>
<gene>
    <name evidence="12" type="ORF">SteCoe_31842</name>
</gene>
<dbReference type="SUPFAM" id="SSF57184">
    <property type="entry name" value="Growth factor receptor domain"/>
    <property type="match status" value="9"/>
</dbReference>
<dbReference type="PANTHER" id="PTHR45756:SF1">
    <property type="entry name" value="PROTEIN KINASE DOMAIN CONTAINING PROTEIN"/>
    <property type="match status" value="1"/>
</dbReference>
<keyword evidence="2" id="KW-0645">Protease</keyword>
<dbReference type="SMART" id="SM00261">
    <property type="entry name" value="FU"/>
    <property type="match status" value="17"/>
</dbReference>
<dbReference type="PROSITE" id="PS01358">
    <property type="entry name" value="ZF_RANBP2_1"/>
    <property type="match status" value="1"/>
</dbReference>
<dbReference type="InterPro" id="IPR001876">
    <property type="entry name" value="Znf_RanBP2"/>
</dbReference>
<evidence type="ECO:0000256" key="9">
    <source>
        <dbReference type="PIRSR" id="PIRSR601577-2"/>
    </source>
</evidence>
<evidence type="ECO:0000256" key="1">
    <source>
        <dbReference type="ARBA" id="ARBA00005860"/>
    </source>
</evidence>
<dbReference type="GO" id="GO:0007155">
    <property type="term" value="P:cell adhesion"/>
    <property type="evidence" value="ECO:0007669"/>
    <property type="project" value="InterPro"/>
</dbReference>
<evidence type="ECO:0000256" key="5">
    <source>
        <dbReference type="ARBA" id="ARBA00022801"/>
    </source>
</evidence>
<proteinExistence type="inferred from homology"/>
<keyword evidence="4" id="KW-0863">Zinc-finger</keyword>
<name>A0A1R2B0S7_9CILI</name>
<dbReference type="SUPFAM" id="SSF55486">
    <property type="entry name" value="Metalloproteases ('zincins'), catalytic domain"/>
    <property type="match status" value="1"/>
</dbReference>
<dbReference type="InterPro" id="IPR001577">
    <property type="entry name" value="Peptidase_M8"/>
</dbReference>
<dbReference type="Proteomes" id="UP000187209">
    <property type="component" value="Unassembled WGS sequence"/>
</dbReference>
<keyword evidence="6 9" id="KW-0862">Zinc</keyword>
<feature type="binding site" evidence="9">
    <location>
        <position position="258"/>
    </location>
    <ligand>
        <name>Zn(2+)</name>
        <dbReference type="ChEBI" id="CHEBI:29105"/>
        <note>catalytic</note>
    </ligand>
</feature>
<dbReference type="EMBL" id="MPUH01001110">
    <property type="protein sequence ID" value="OMJ70230.1"/>
    <property type="molecule type" value="Genomic_DNA"/>
</dbReference>
<keyword evidence="3 9" id="KW-0479">Metal-binding</keyword>
<feature type="active site" evidence="8">
    <location>
        <position position="181"/>
    </location>
</feature>
<keyword evidence="7 9" id="KW-0482">Metalloprotease</keyword>
<evidence type="ECO:0000256" key="2">
    <source>
        <dbReference type="ARBA" id="ARBA00022670"/>
    </source>
</evidence>
<dbReference type="PANTHER" id="PTHR45756">
    <property type="entry name" value="PALMITOYLTRANSFERASE"/>
    <property type="match status" value="1"/>
</dbReference>
<dbReference type="InterPro" id="IPR053215">
    <property type="entry name" value="TKL_Ser/Thr_kinase"/>
</dbReference>
<dbReference type="InterPro" id="IPR006212">
    <property type="entry name" value="Furin_repeat"/>
</dbReference>
<keyword evidence="10" id="KW-0732">Signal</keyword>
<dbReference type="GO" id="GO:0004222">
    <property type="term" value="F:metalloendopeptidase activity"/>
    <property type="evidence" value="ECO:0007669"/>
    <property type="project" value="InterPro"/>
</dbReference>
<organism evidence="12 13">
    <name type="scientific">Stentor coeruleus</name>
    <dbReference type="NCBI Taxonomy" id="5963"/>
    <lineage>
        <taxon>Eukaryota</taxon>
        <taxon>Sar</taxon>
        <taxon>Alveolata</taxon>
        <taxon>Ciliophora</taxon>
        <taxon>Postciliodesmatophora</taxon>
        <taxon>Heterotrichea</taxon>
        <taxon>Heterotrichida</taxon>
        <taxon>Stentoridae</taxon>
        <taxon>Stentor</taxon>
    </lineage>
</organism>
<dbReference type="Gene3D" id="3.90.132.10">
    <property type="entry name" value="Leishmanolysin , domain 2"/>
    <property type="match status" value="1"/>
</dbReference>
<evidence type="ECO:0000256" key="3">
    <source>
        <dbReference type="ARBA" id="ARBA00022723"/>
    </source>
</evidence>
<dbReference type="InterPro" id="IPR009030">
    <property type="entry name" value="Growth_fac_rcpt_cys_sf"/>
</dbReference>